<dbReference type="Pfam" id="PF05860">
    <property type="entry name" value="TPS"/>
    <property type="match status" value="1"/>
</dbReference>
<name>A0A951Q873_9NOST</name>
<dbReference type="Proteomes" id="UP000715781">
    <property type="component" value="Unassembled WGS sequence"/>
</dbReference>
<gene>
    <name evidence="3" type="ORF">KME32_36060</name>
</gene>
<organism evidence="3 4">
    <name type="scientific">Mojavia pulchra JT2-VF2</name>
    <dbReference type="NCBI Taxonomy" id="287848"/>
    <lineage>
        <taxon>Bacteria</taxon>
        <taxon>Bacillati</taxon>
        <taxon>Cyanobacteriota</taxon>
        <taxon>Cyanophyceae</taxon>
        <taxon>Nostocales</taxon>
        <taxon>Nostocaceae</taxon>
    </lineage>
</organism>
<sequence length="951" mass="96862">MSGCRLTRWGSALGIAMCASISGANCALAQISSDGTLPINSNVNKQGDTFNITGGTPAGANLFHSFKGFSVPAGNTAFFDNNTAIQNIISRITGGSVSNINGLLKANGNANLFLINPNGIVFGQNAQLNIGGSFVATTASAISFGNQGFFSASNLESSPSLLTVNPTAFLFNQIQTASIQNNSVASSGLNSSSEFTATGLRVPDGKSLLLVGGDINMDGGSLYAFGGRVELGGLKGAGTIGLNLYGNNLSLNFPSSVERSDIFLSRGARVYVDAGDLTIKTNTLLIKDGAQVSVSTDGAGKGGNISVDAQDVQIIGSDDNGFSALFAHAQGRSTGDAGDLTIKTNTLLIKDGAWVNVNTYGAGNGGNISVDAQDVQIIDAGLSANAYGSGDAGGLTIKTNTLLIKDGAQVSVSTDGAGKGGNLTVDAQDVQVIGIDFDAWPSSGLSANAYGSGDAGDLTIKTNTLLIKDGARVDASTYGAGKGGNLTVDAQDVQIIGSSDVGFIITSGLFANAQGGSTGDAGDLTIKTNTLVIKDGGWVGAGTYGAGKGGNLTVDAQDVQIIGTSAKGQFSSGLFADAQTNNSWLADVQINLTGDGDAGDLTIKTNTLLIKDGARVDASTYGAGKGGNLTVDAQDVQIIGSGDVGFIITSGLFANAQGGSTGDAGDLTIKTNTLLIKDGAQMTVSNQGPGNAGKILAEVLDIRLDNQGKLTAESVSGKGGDIQLIAGKLLLMRRNSLISATSGVASNNGFDGNINVDTKFLVTVPLENSDIVATGFGRSPGSNIQINAEGIFGSQFRKQQTSESDIVATGRVTLNTPDIDPNNGLDDLPTIVVDPEVVQICDTPGYAQSSFIITGRGGLPSNPTKDVAAPDGVEVGWVSLKPRGDAKDGLRLRNSSSVITKPISNMPERIVEASGWSVNKKGEVVLTANVSNTRRSSWQNAIACNIPHAHK</sequence>
<reference evidence="3" key="2">
    <citation type="journal article" date="2022" name="Microbiol. Resour. Announc.">
        <title>Metagenome Sequencing to Explore Phylogenomics of Terrestrial Cyanobacteria.</title>
        <authorList>
            <person name="Ward R.D."/>
            <person name="Stajich J.E."/>
            <person name="Johansen J.R."/>
            <person name="Huntemann M."/>
            <person name="Clum A."/>
            <person name="Foster B."/>
            <person name="Foster B."/>
            <person name="Roux S."/>
            <person name="Palaniappan K."/>
            <person name="Varghese N."/>
            <person name="Mukherjee S."/>
            <person name="Reddy T.B.K."/>
            <person name="Daum C."/>
            <person name="Copeland A."/>
            <person name="Chen I.A."/>
            <person name="Ivanova N.N."/>
            <person name="Kyrpides N.C."/>
            <person name="Shapiro N."/>
            <person name="Eloe-Fadrosh E.A."/>
            <person name="Pietrasiak N."/>
        </authorList>
    </citation>
    <scope>NUCLEOTIDE SEQUENCE</scope>
    <source>
        <strain evidence="3">JT2-VF2</strain>
    </source>
</reference>
<comment type="caution">
    <text evidence="3">The sequence shown here is derived from an EMBL/GenBank/DDBJ whole genome shotgun (WGS) entry which is preliminary data.</text>
</comment>
<feature type="signal peptide" evidence="1">
    <location>
        <begin position="1"/>
        <end position="29"/>
    </location>
</feature>
<proteinExistence type="predicted"/>
<dbReference type="InterPro" id="IPR008638">
    <property type="entry name" value="FhaB/CdiA-like_TPS"/>
</dbReference>
<dbReference type="InterPro" id="IPR012334">
    <property type="entry name" value="Pectin_lyas_fold"/>
</dbReference>
<protein>
    <submittedName>
        <fullName evidence="3">Filamentous hemagglutinin N-terminal domain-containing protein</fullName>
    </submittedName>
</protein>
<dbReference type="SMART" id="SM00912">
    <property type="entry name" value="Haemagg_act"/>
    <property type="match status" value="1"/>
</dbReference>
<evidence type="ECO:0000313" key="3">
    <source>
        <dbReference type="EMBL" id="MBW4566376.1"/>
    </source>
</evidence>
<dbReference type="Gene3D" id="2.160.20.10">
    <property type="entry name" value="Single-stranded right-handed beta-helix, Pectin lyase-like"/>
    <property type="match status" value="3"/>
</dbReference>
<dbReference type="InterPro" id="IPR011050">
    <property type="entry name" value="Pectin_lyase_fold/virulence"/>
</dbReference>
<dbReference type="SUPFAM" id="SSF51126">
    <property type="entry name" value="Pectin lyase-like"/>
    <property type="match status" value="3"/>
</dbReference>
<dbReference type="EMBL" id="JAHHHN010000078">
    <property type="protein sequence ID" value="MBW4566376.1"/>
    <property type="molecule type" value="Genomic_DNA"/>
</dbReference>
<dbReference type="AlphaFoldDB" id="A0A951Q873"/>
<accession>A0A951Q873</accession>
<dbReference type="NCBIfam" id="TIGR01901">
    <property type="entry name" value="adhes_NPXG"/>
    <property type="match status" value="1"/>
</dbReference>
<evidence type="ECO:0000313" key="4">
    <source>
        <dbReference type="Proteomes" id="UP000715781"/>
    </source>
</evidence>
<keyword evidence="1" id="KW-0732">Signal</keyword>
<feature type="domain" description="Filamentous haemagglutinin FhaB/tRNA nuclease CdiA-like TPS" evidence="2">
    <location>
        <begin position="33"/>
        <end position="145"/>
    </location>
</feature>
<reference evidence="3" key="1">
    <citation type="submission" date="2021-05" db="EMBL/GenBank/DDBJ databases">
        <authorList>
            <person name="Pietrasiak N."/>
            <person name="Ward R."/>
            <person name="Stajich J.E."/>
            <person name="Kurbessoian T."/>
        </authorList>
    </citation>
    <scope>NUCLEOTIDE SEQUENCE</scope>
    <source>
        <strain evidence="3">JT2-VF2</strain>
    </source>
</reference>
<evidence type="ECO:0000259" key="2">
    <source>
        <dbReference type="SMART" id="SM00912"/>
    </source>
</evidence>
<feature type="chain" id="PRO_5037556271" evidence="1">
    <location>
        <begin position="30"/>
        <end position="951"/>
    </location>
</feature>
<evidence type="ECO:0000256" key="1">
    <source>
        <dbReference type="SAM" id="SignalP"/>
    </source>
</evidence>